<evidence type="ECO:0000313" key="3">
    <source>
        <dbReference type="EMBL" id="KIY61406.1"/>
    </source>
</evidence>
<accession>A0A0D7AVV3</accession>
<dbReference type="EMBL" id="KN880953">
    <property type="protein sequence ID" value="KIY61406.1"/>
    <property type="molecule type" value="Genomic_DNA"/>
</dbReference>
<feature type="compositionally biased region" description="Low complexity" evidence="1">
    <location>
        <begin position="25"/>
        <end position="34"/>
    </location>
</feature>
<dbReference type="Pfam" id="PF20149">
    <property type="entry name" value="DUF6532"/>
    <property type="match status" value="1"/>
</dbReference>
<gene>
    <name evidence="3" type="ORF">CYLTODRAFT_459890</name>
</gene>
<feature type="compositionally biased region" description="Basic and acidic residues" evidence="1">
    <location>
        <begin position="36"/>
        <end position="66"/>
    </location>
</feature>
<feature type="region of interest" description="Disordered" evidence="1">
    <location>
        <begin position="1"/>
        <end position="194"/>
    </location>
</feature>
<organism evidence="3 4">
    <name type="scientific">Cylindrobasidium torrendii FP15055 ss-10</name>
    <dbReference type="NCBI Taxonomy" id="1314674"/>
    <lineage>
        <taxon>Eukaryota</taxon>
        <taxon>Fungi</taxon>
        <taxon>Dikarya</taxon>
        <taxon>Basidiomycota</taxon>
        <taxon>Agaricomycotina</taxon>
        <taxon>Agaricomycetes</taxon>
        <taxon>Agaricomycetidae</taxon>
        <taxon>Agaricales</taxon>
        <taxon>Marasmiineae</taxon>
        <taxon>Physalacriaceae</taxon>
        <taxon>Cylindrobasidium</taxon>
    </lineage>
</organism>
<name>A0A0D7AVV3_9AGAR</name>
<dbReference type="Proteomes" id="UP000054007">
    <property type="component" value="Unassembled WGS sequence"/>
</dbReference>
<dbReference type="InterPro" id="IPR045341">
    <property type="entry name" value="DUF6532"/>
</dbReference>
<feature type="compositionally biased region" description="Acidic residues" evidence="1">
    <location>
        <begin position="87"/>
        <end position="101"/>
    </location>
</feature>
<evidence type="ECO:0000256" key="1">
    <source>
        <dbReference type="SAM" id="MobiDB-lite"/>
    </source>
</evidence>
<dbReference type="AlphaFoldDB" id="A0A0D7AVV3"/>
<dbReference type="STRING" id="1314674.A0A0D7AVV3"/>
<feature type="domain" description="DUF6532" evidence="2">
    <location>
        <begin position="214"/>
        <end position="421"/>
    </location>
</feature>
<feature type="compositionally biased region" description="Acidic residues" evidence="1">
    <location>
        <begin position="117"/>
        <end position="132"/>
    </location>
</feature>
<feature type="compositionally biased region" description="Low complexity" evidence="1">
    <location>
        <begin position="133"/>
        <end position="149"/>
    </location>
</feature>
<proteinExistence type="predicted"/>
<dbReference type="OrthoDB" id="2790754at2759"/>
<evidence type="ECO:0000259" key="2">
    <source>
        <dbReference type="Pfam" id="PF20149"/>
    </source>
</evidence>
<sequence>MAPARRARKSTAADPDVAPAPAPKSTPAAPAKKTAAQKEAEAKAKAEKLKVIREKAAAEKRRRDAENPPSDNDEGNEGAAAATNPVVEDDDGPSDSEDDSDLAALKHVIGAPPGDLSDGEEELEQLLDDDAPAAEAGGAPPDSSSPAGSDTEEIEVVDATPSTPRRTKRRQVREPSPCDEIRTPRRKSKKVTESMFSPNGIRLQEVSKNFTNANIVDKDAYPPITSRSAFFFESIKMAAHSAEFGNEHLRASYQRLMEDQDYGKLGVTFQEYSAHQERARFSTAARAEMSWLGLPSTDSRDVKVNQQKTMALAQWYKKTGAHLFDSIDFNDLTFDKMTMCQSRVFVNLVHAYMFTNQGRHGVEGYRRLVERQRVVNPTLALCGAALSHSVDEWIDGYFVKKPFTSAASIEYHRILNKLNSWETKYPHWMHEWQTNLFKEVVTKANKPWLFSPEEEEDDEDLAAALVAAESAAAARSSRASPAPGA</sequence>
<keyword evidence="4" id="KW-1185">Reference proteome</keyword>
<evidence type="ECO:0000313" key="4">
    <source>
        <dbReference type="Proteomes" id="UP000054007"/>
    </source>
</evidence>
<reference evidence="3 4" key="1">
    <citation type="journal article" date="2015" name="Fungal Genet. Biol.">
        <title>Evolution of novel wood decay mechanisms in Agaricales revealed by the genome sequences of Fistulina hepatica and Cylindrobasidium torrendii.</title>
        <authorList>
            <person name="Floudas D."/>
            <person name="Held B.W."/>
            <person name="Riley R."/>
            <person name="Nagy L.G."/>
            <person name="Koehler G."/>
            <person name="Ransdell A.S."/>
            <person name="Younus H."/>
            <person name="Chow J."/>
            <person name="Chiniquy J."/>
            <person name="Lipzen A."/>
            <person name="Tritt A."/>
            <person name="Sun H."/>
            <person name="Haridas S."/>
            <person name="LaButti K."/>
            <person name="Ohm R.A."/>
            <person name="Kues U."/>
            <person name="Blanchette R.A."/>
            <person name="Grigoriev I.V."/>
            <person name="Minto R.E."/>
            <person name="Hibbett D.S."/>
        </authorList>
    </citation>
    <scope>NUCLEOTIDE SEQUENCE [LARGE SCALE GENOMIC DNA]</scope>
    <source>
        <strain evidence="3 4">FP15055 ss-10</strain>
    </source>
</reference>
<protein>
    <recommendedName>
        <fullName evidence="2">DUF6532 domain-containing protein</fullName>
    </recommendedName>
</protein>